<evidence type="ECO:0000256" key="1">
    <source>
        <dbReference type="SAM" id="Phobius"/>
    </source>
</evidence>
<evidence type="ECO:0000313" key="2">
    <source>
        <dbReference type="EMBL" id="KAA0189239.1"/>
    </source>
</evidence>
<feature type="transmembrane region" description="Helical" evidence="1">
    <location>
        <begin position="74"/>
        <end position="93"/>
    </location>
</feature>
<protein>
    <submittedName>
        <fullName evidence="2">Gustatory receptor 138</fullName>
    </submittedName>
</protein>
<keyword evidence="2" id="KW-0675">Receptor</keyword>
<reference evidence="2" key="1">
    <citation type="submission" date="2014-08" db="EMBL/GenBank/DDBJ databases">
        <authorList>
            <person name="Murali S."/>
            <person name="Richards S."/>
            <person name="Bandaranaike D."/>
            <person name="Bellair M."/>
            <person name="Blankenburg K."/>
            <person name="Chao H."/>
            <person name="Dinh H."/>
            <person name="Doddapaneni H."/>
            <person name="Dugan-Rocha S."/>
            <person name="Elkadiri S."/>
            <person name="Gnanaolivu R."/>
            <person name="Hughes D."/>
            <person name="Lee S."/>
            <person name="Li M."/>
            <person name="Ming W."/>
            <person name="Munidasa M."/>
            <person name="Muniz J."/>
            <person name="Nguyen L."/>
            <person name="Osuji N."/>
            <person name="Pu L.-L."/>
            <person name="Puazo M."/>
            <person name="Skinner E."/>
            <person name="Qu C."/>
            <person name="Quiroz J."/>
            <person name="Raj R."/>
            <person name="Weissenberger G."/>
            <person name="Xin Y."/>
            <person name="Zou X."/>
            <person name="Han Y."/>
            <person name="Worley K."/>
            <person name="Muzny D."/>
            <person name="Gibbs R."/>
        </authorList>
    </citation>
    <scope>NUCLEOTIDE SEQUENCE</scope>
    <source>
        <strain evidence="2">HAZT.00-mixed</strain>
        <tissue evidence="2">Whole organism</tissue>
    </source>
</reference>
<organism evidence="2">
    <name type="scientific">Hyalella azteca</name>
    <name type="common">Amphipod</name>
    <dbReference type="NCBI Taxonomy" id="294128"/>
    <lineage>
        <taxon>Eukaryota</taxon>
        <taxon>Metazoa</taxon>
        <taxon>Ecdysozoa</taxon>
        <taxon>Arthropoda</taxon>
        <taxon>Crustacea</taxon>
        <taxon>Multicrustacea</taxon>
        <taxon>Malacostraca</taxon>
        <taxon>Eumalacostraca</taxon>
        <taxon>Peracarida</taxon>
        <taxon>Amphipoda</taxon>
        <taxon>Senticaudata</taxon>
        <taxon>Talitrida</taxon>
        <taxon>Talitroidea</taxon>
        <taxon>Hyalellidae</taxon>
        <taxon>Hyalella</taxon>
    </lineage>
</organism>
<dbReference type="Proteomes" id="UP000711488">
    <property type="component" value="Unassembled WGS sequence"/>
</dbReference>
<dbReference type="EMBL" id="JQDR03013709">
    <property type="protein sequence ID" value="KAA0189239.1"/>
    <property type="molecule type" value="Genomic_DNA"/>
</dbReference>
<feature type="non-terminal residue" evidence="2">
    <location>
        <position position="1"/>
    </location>
</feature>
<comment type="caution">
    <text evidence="2">The sequence shown here is derived from an EMBL/GenBank/DDBJ whole genome shotgun (WGS) entry which is preliminary data.</text>
</comment>
<dbReference type="AlphaFoldDB" id="A0A6A0GW42"/>
<accession>A0A6A0GW42</accession>
<name>A0A6A0GW42_HYAAZ</name>
<gene>
    <name evidence="2" type="ORF">HAZT_HAZT001643</name>
</gene>
<feature type="transmembrane region" description="Helical" evidence="1">
    <location>
        <begin position="105"/>
        <end position="124"/>
    </location>
</feature>
<keyword evidence="1" id="KW-0812">Transmembrane</keyword>
<sequence>TENLAHHVESSNPNRIIEILPKESTERVFQQGFSTEDSLTRQKKRYNLLFNFERNAIYLHECLDLAQKSYSMTLFVWNIILMANVILGLFILLDSLVQNSASQRSWASFGISVWSLTLLLWMHSSADDVNHASRDCKLAVSPITCHPCCRGAGTCSLHFAIIGGRALTTISEPFPFSMLGFSGIGRSALTNTVAFTASYVIVALQFRAPASANCPPA</sequence>
<reference evidence="2" key="3">
    <citation type="submission" date="2019-06" db="EMBL/GenBank/DDBJ databases">
        <authorList>
            <person name="Poynton C."/>
            <person name="Hasenbein S."/>
            <person name="Benoit J.B."/>
            <person name="Sepulveda M.S."/>
            <person name="Poelchau M.F."/>
            <person name="Murali S.C."/>
            <person name="Chen S."/>
            <person name="Glastad K.M."/>
            <person name="Werren J.H."/>
            <person name="Vineis J.H."/>
            <person name="Bowen J.L."/>
            <person name="Friedrich M."/>
            <person name="Jones J."/>
            <person name="Robertson H.M."/>
            <person name="Feyereisen R."/>
            <person name="Mechler-Hickson A."/>
            <person name="Mathers N."/>
            <person name="Lee C.E."/>
            <person name="Colbourne J.K."/>
            <person name="Biales A."/>
            <person name="Johnston J.S."/>
            <person name="Wellborn G.A."/>
            <person name="Rosendale A.J."/>
            <person name="Cridge A.G."/>
            <person name="Munoz-Torres M.C."/>
            <person name="Bain P.A."/>
            <person name="Manny A.R."/>
            <person name="Major K.M."/>
            <person name="Lambert F.N."/>
            <person name="Vulpe C.D."/>
            <person name="Tuck P."/>
            <person name="Blalock B.J."/>
            <person name="Lin Y.-Y."/>
            <person name="Smith M.E."/>
            <person name="Ochoa-Acuna H."/>
            <person name="Chen M.-J.M."/>
            <person name="Childers C.P."/>
            <person name="Qu J."/>
            <person name="Dugan S."/>
            <person name="Lee S.L."/>
            <person name="Chao H."/>
            <person name="Dinh H."/>
            <person name="Han Y."/>
            <person name="Doddapaneni H."/>
            <person name="Worley K.C."/>
            <person name="Muzny D.M."/>
            <person name="Gibbs R.A."/>
            <person name="Richards S."/>
        </authorList>
    </citation>
    <scope>NUCLEOTIDE SEQUENCE</scope>
    <source>
        <strain evidence="2">HAZT.00-mixed</strain>
        <tissue evidence="2">Whole organism</tissue>
    </source>
</reference>
<keyword evidence="1" id="KW-0472">Membrane</keyword>
<proteinExistence type="predicted"/>
<reference evidence="2" key="2">
    <citation type="journal article" date="2018" name="Environ. Sci. Technol.">
        <title>The Toxicogenome of Hyalella azteca: A Model for Sediment Ecotoxicology and Evolutionary Toxicology.</title>
        <authorList>
            <person name="Poynton H.C."/>
            <person name="Hasenbein S."/>
            <person name="Benoit J.B."/>
            <person name="Sepulveda M.S."/>
            <person name="Poelchau M.F."/>
            <person name="Hughes D.S.T."/>
            <person name="Murali S.C."/>
            <person name="Chen S."/>
            <person name="Glastad K.M."/>
            <person name="Goodisman M.A.D."/>
            <person name="Werren J.H."/>
            <person name="Vineis J.H."/>
            <person name="Bowen J.L."/>
            <person name="Friedrich M."/>
            <person name="Jones J."/>
            <person name="Robertson H.M."/>
            <person name="Feyereisen R."/>
            <person name="Mechler-Hickson A."/>
            <person name="Mathers N."/>
            <person name="Lee C.E."/>
            <person name="Colbourne J.K."/>
            <person name="Biales A."/>
            <person name="Johnston J.S."/>
            <person name="Wellborn G.A."/>
            <person name="Rosendale A.J."/>
            <person name="Cridge A.G."/>
            <person name="Munoz-Torres M.C."/>
            <person name="Bain P.A."/>
            <person name="Manny A.R."/>
            <person name="Major K.M."/>
            <person name="Lambert F.N."/>
            <person name="Vulpe C.D."/>
            <person name="Tuck P."/>
            <person name="Blalock B.J."/>
            <person name="Lin Y.Y."/>
            <person name="Smith M.E."/>
            <person name="Ochoa-Acuna H."/>
            <person name="Chen M.M."/>
            <person name="Childers C.P."/>
            <person name="Qu J."/>
            <person name="Dugan S."/>
            <person name="Lee S.L."/>
            <person name="Chao H."/>
            <person name="Dinh H."/>
            <person name="Han Y."/>
            <person name="Doddapaneni H."/>
            <person name="Worley K.C."/>
            <person name="Muzny D.M."/>
            <person name="Gibbs R.A."/>
            <person name="Richards S."/>
        </authorList>
    </citation>
    <scope>NUCLEOTIDE SEQUENCE</scope>
    <source>
        <strain evidence="2">HAZT.00-mixed</strain>
        <tissue evidence="2">Whole organism</tissue>
    </source>
</reference>
<keyword evidence="1" id="KW-1133">Transmembrane helix</keyword>